<organism evidence="2 3">
    <name type="scientific">Parapusillimonas granuli</name>
    <dbReference type="NCBI Taxonomy" id="380911"/>
    <lineage>
        <taxon>Bacteria</taxon>
        <taxon>Pseudomonadati</taxon>
        <taxon>Pseudomonadota</taxon>
        <taxon>Betaproteobacteria</taxon>
        <taxon>Burkholderiales</taxon>
        <taxon>Alcaligenaceae</taxon>
        <taxon>Parapusillimonas</taxon>
    </lineage>
</organism>
<dbReference type="RefSeq" id="WP_180158204.1">
    <property type="nucleotide sequence ID" value="NZ_JACCEM010000012.1"/>
</dbReference>
<dbReference type="InterPro" id="IPR045079">
    <property type="entry name" value="Oxoprolinase-like"/>
</dbReference>
<evidence type="ECO:0000313" key="3">
    <source>
        <dbReference type="Proteomes" id="UP000559809"/>
    </source>
</evidence>
<dbReference type="GO" id="GO:0006749">
    <property type="term" value="P:glutathione metabolic process"/>
    <property type="evidence" value="ECO:0007669"/>
    <property type="project" value="TreeGrafter"/>
</dbReference>
<dbReference type="PANTHER" id="PTHR11365:SF23">
    <property type="entry name" value="HYPOTHETICAL 5-OXOPROLINASE (EUROFUNG)-RELATED"/>
    <property type="match status" value="1"/>
</dbReference>
<evidence type="ECO:0000259" key="1">
    <source>
        <dbReference type="Pfam" id="PF02538"/>
    </source>
</evidence>
<keyword evidence="3" id="KW-1185">Reference proteome</keyword>
<dbReference type="AlphaFoldDB" id="A0A853G5S8"/>
<accession>A0A853G5S8</accession>
<gene>
    <name evidence="2" type="ORF">H0A72_19620</name>
</gene>
<evidence type="ECO:0000313" key="2">
    <source>
        <dbReference type="EMBL" id="NYT51527.1"/>
    </source>
</evidence>
<protein>
    <submittedName>
        <fullName evidence="2">Hydantoinase B/oxoprolinase family protein</fullName>
    </submittedName>
</protein>
<proteinExistence type="predicted"/>
<reference evidence="2 3" key="1">
    <citation type="submission" date="2020-07" db="EMBL/GenBank/DDBJ databases">
        <title>Taxonomic revisions and descriptions of new bacterial species based on genomic comparisons in the high-G+C-content subgroup of the family Alcaligenaceae.</title>
        <authorList>
            <person name="Szabo A."/>
            <person name="Felfoldi T."/>
        </authorList>
    </citation>
    <scope>NUCLEOTIDE SEQUENCE [LARGE SCALE GENOMIC DNA]</scope>
    <source>
        <strain evidence="2 3">LMG 24012</strain>
    </source>
</reference>
<name>A0A853G5S8_9BURK</name>
<dbReference type="EMBL" id="JACCEM010000012">
    <property type="protein sequence ID" value="NYT51527.1"/>
    <property type="molecule type" value="Genomic_DNA"/>
</dbReference>
<comment type="caution">
    <text evidence="2">The sequence shown here is derived from an EMBL/GenBank/DDBJ whole genome shotgun (WGS) entry which is preliminary data.</text>
</comment>
<dbReference type="Proteomes" id="UP000559809">
    <property type="component" value="Unassembled WGS sequence"/>
</dbReference>
<dbReference type="Pfam" id="PF02538">
    <property type="entry name" value="Hydantoinase_B"/>
    <property type="match status" value="1"/>
</dbReference>
<dbReference type="InterPro" id="IPR003692">
    <property type="entry name" value="Hydantoinase_B"/>
</dbReference>
<dbReference type="GO" id="GO:0005829">
    <property type="term" value="C:cytosol"/>
    <property type="evidence" value="ECO:0007669"/>
    <property type="project" value="TreeGrafter"/>
</dbReference>
<feature type="domain" description="Hydantoinase B/oxoprolinase" evidence="1">
    <location>
        <begin position="13"/>
        <end position="539"/>
    </location>
</feature>
<dbReference type="GO" id="GO:0017168">
    <property type="term" value="F:5-oxoprolinase (ATP-hydrolyzing) activity"/>
    <property type="evidence" value="ECO:0007669"/>
    <property type="project" value="TreeGrafter"/>
</dbReference>
<dbReference type="PANTHER" id="PTHR11365">
    <property type="entry name" value="5-OXOPROLINASE RELATED"/>
    <property type="match status" value="1"/>
</dbReference>
<sequence>MNHLSTSNANRADPVTMEIVRNGLRAVAQRITRRMIRSANSFIIKEMEDCSASILDAEGHLLAEEAGPPIQLNTVGICLKTVLQHFLPASEWHPGDVVLTNDPYAGGGSLGSTHTNDYLAFAPIFHEEKLVAFSGLMVHHMDVGGMNMATRGWGREIFQEGLRLPPLKIVKQGVLDEGLLSVVLNNTRTPDILENDMRAQIASVQVALGDLRDMIERYGLSQMLLCFRDLMDYSEQQTRDRLRIIPDGDYLHQVPVLDDGNHDGPYWLRLKLSKRGDEMTFDFTGTDLQIKGPINSPLATTLAAVYYVCRTITGSSIPSNEGCKRPIHIIAPAGTLVNARHPAAVYQRMVVCHSIVDLIMGALAQAVPERVMADSCGCLYNFANAEHPVTGQRVTFGEVVPGGLGATAYADGIDVIACHVTNCHIPPIESMEIESPVRYIARELRVDSGGPGKYRGGVGQRLQYQVLGKDPNLNHTAQKSVSLPQGIAGGLPGDGGRWVINEGLPSERRLPHAIGDVEPLQEGDIVTHYTPGGGGFGSPTERDRDAVLADIRAGLITPEHATQYYGVS</sequence>